<dbReference type="InterPro" id="IPR056091">
    <property type="entry name" value="DUF7674"/>
</dbReference>
<reference evidence="2 3" key="1">
    <citation type="submission" date="2019-02" db="EMBL/GenBank/DDBJ databases">
        <title>Deep-cultivation of Planctomycetes and their phenomic and genomic characterization uncovers novel biology.</title>
        <authorList>
            <person name="Wiegand S."/>
            <person name="Jogler M."/>
            <person name="Boedeker C."/>
            <person name="Pinto D."/>
            <person name="Vollmers J."/>
            <person name="Rivas-Marin E."/>
            <person name="Kohn T."/>
            <person name="Peeters S.H."/>
            <person name="Heuer A."/>
            <person name="Rast P."/>
            <person name="Oberbeckmann S."/>
            <person name="Bunk B."/>
            <person name="Jeske O."/>
            <person name="Meyerdierks A."/>
            <person name="Storesund J.E."/>
            <person name="Kallscheuer N."/>
            <person name="Luecker S."/>
            <person name="Lage O.M."/>
            <person name="Pohl T."/>
            <person name="Merkel B.J."/>
            <person name="Hornburger P."/>
            <person name="Mueller R.-W."/>
            <person name="Bruemmer F."/>
            <person name="Labrenz M."/>
            <person name="Spormann A.M."/>
            <person name="Op Den Camp H."/>
            <person name="Overmann J."/>
            <person name="Amann R."/>
            <person name="Jetten M.S.M."/>
            <person name="Mascher T."/>
            <person name="Medema M.H."/>
            <person name="Devos D.P."/>
            <person name="Kaster A.-K."/>
            <person name="Ovreas L."/>
            <person name="Rohde M."/>
            <person name="Galperin M.Y."/>
            <person name="Jogler C."/>
        </authorList>
    </citation>
    <scope>NUCLEOTIDE SEQUENCE [LARGE SCALE GENOMIC DNA]</scope>
    <source>
        <strain evidence="2 3">CA13</strain>
    </source>
</reference>
<name>A0A5C5YYU0_9BACT</name>
<dbReference type="EMBL" id="SJPJ01000001">
    <property type="protein sequence ID" value="TWT80268.1"/>
    <property type="molecule type" value="Genomic_DNA"/>
</dbReference>
<dbReference type="OrthoDB" id="345939at2"/>
<protein>
    <recommendedName>
        <fullName evidence="1">DUF7674 domain-containing protein</fullName>
    </recommendedName>
</protein>
<dbReference type="AlphaFoldDB" id="A0A5C5YYU0"/>
<sequence>MRPRDLLRKFVTLAPAFEAQWESDSNYCRNEDGSFSLHGVCDEFSSFFRHNYTALAAAAVTELFDFVEWNLVEPAADETPVDNALCTCFLENISSEPCGEFAREHMGRKSRAFFDQWHTRPPY</sequence>
<dbReference type="Proteomes" id="UP000315010">
    <property type="component" value="Unassembled WGS sequence"/>
</dbReference>
<evidence type="ECO:0000259" key="1">
    <source>
        <dbReference type="Pfam" id="PF24722"/>
    </source>
</evidence>
<dbReference type="Pfam" id="PF24722">
    <property type="entry name" value="DUF7674"/>
    <property type="match status" value="1"/>
</dbReference>
<evidence type="ECO:0000313" key="3">
    <source>
        <dbReference type="Proteomes" id="UP000315010"/>
    </source>
</evidence>
<proteinExistence type="predicted"/>
<feature type="domain" description="DUF7674" evidence="1">
    <location>
        <begin position="9"/>
        <end position="116"/>
    </location>
</feature>
<gene>
    <name evidence="2" type="ORF">CA13_16810</name>
</gene>
<organism evidence="2 3">
    <name type="scientific">Novipirellula herctigrandis</name>
    <dbReference type="NCBI Taxonomy" id="2527986"/>
    <lineage>
        <taxon>Bacteria</taxon>
        <taxon>Pseudomonadati</taxon>
        <taxon>Planctomycetota</taxon>
        <taxon>Planctomycetia</taxon>
        <taxon>Pirellulales</taxon>
        <taxon>Pirellulaceae</taxon>
        <taxon>Novipirellula</taxon>
    </lineage>
</organism>
<accession>A0A5C5YYU0</accession>
<evidence type="ECO:0000313" key="2">
    <source>
        <dbReference type="EMBL" id="TWT80268.1"/>
    </source>
</evidence>
<keyword evidence="3" id="KW-1185">Reference proteome</keyword>
<dbReference type="RefSeq" id="WP_146395322.1">
    <property type="nucleotide sequence ID" value="NZ_SJPJ01000001.1"/>
</dbReference>
<comment type="caution">
    <text evidence="2">The sequence shown here is derived from an EMBL/GenBank/DDBJ whole genome shotgun (WGS) entry which is preliminary data.</text>
</comment>